<dbReference type="Gene3D" id="1.25.40.10">
    <property type="entry name" value="Tetratricopeptide repeat domain"/>
    <property type="match status" value="1"/>
</dbReference>
<dbReference type="AlphaFoldDB" id="A0A5C6TNZ7"/>
<keyword evidence="2" id="KW-1185">Reference proteome</keyword>
<dbReference type="SUPFAM" id="SSF48452">
    <property type="entry name" value="TPR-like"/>
    <property type="match status" value="1"/>
</dbReference>
<name>A0A5C6TNZ7_9SPHN</name>
<dbReference type="InterPro" id="IPR011990">
    <property type="entry name" value="TPR-like_helical_dom_sf"/>
</dbReference>
<organism evidence="1 2">
    <name type="scientific">Allosphingosinicella ginsenosidimutans</name>
    <dbReference type="NCBI Taxonomy" id="1176539"/>
    <lineage>
        <taxon>Bacteria</taxon>
        <taxon>Pseudomonadati</taxon>
        <taxon>Pseudomonadota</taxon>
        <taxon>Alphaproteobacteria</taxon>
        <taxon>Sphingomonadales</taxon>
        <taxon>Sphingomonadaceae</taxon>
        <taxon>Allosphingosinicella</taxon>
    </lineage>
</organism>
<dbReference type="EMBL" id="VOQQ01000001">
    <property type="protein sequence ID" value="TXC62322.1"/>
    <property type="molecule type" value="Genomic_DNA"/>
</dbReference>
<evidence type="ECO:0008006" key="3">
    <source>
        <dbReference type="Google" id="ProtNLM"/>
    </source>
</evidence>
<dbReference type="RefSeq" id="WP_147041710.1">
    <property type="nucleotide sequence ID" value="NZ_BAABIR010000001.1"/>
</dbReference>
<sequence>MLVLLSWPAPAQARWLEASGRHFVIYSEQTEAELRSFAENLERFDATLRFQLHRADLDRSPQTRLTVYVLADQGRLDALLGARGVAGIYFGRASGSVAFTSQVSRVPTDGGLDPQTVLFHEYTHHFLFNNFGFGAPLWFSEGYPEFWSTVRFTEDGSVQIGLPAMHRNIELTLARAMSVRELLTLRYPISDGETLAVVYGRGWLLSHYLSFDESRRGQLDAYLRALSEGQSAEQATHVFGDLDQLDRDLRRYFDQRHFTYALVPAAQVPIRPVAIRPLTAGETAMMYVKLHSKRGVDSREANSLIPEARRIAARFPDDARVQVALAEAEHDARNFAESEAAADRALAVDPHSVDAAVYRAWAMWGRIAASGDATPAQWQEVRRRLSAANHLDPDAPQPLELFFKSFAAEGIPPTQNAIEGLYTAFELAPEDRDLRLLAGRQLLVAGNAAGARGVLTPLTSDGHSGRLGPRIADVLAVLASDGPAAALARLDAPSTDDGRDRTH</sequence>
<evidence type="ECO:0000313" key="2">
    <source>
        <dbReference type="Proteomes" id="UP000321249"/>
    </source>
</evidence>
<accession>A0A5C6TNZ7</accession>
<reference evidence="1 2" key="1">
    <citation type="journal article" date="2015" name="J. Microbiol.">
        <title>Sphingosinicella ginsenosidimutans sp. nov., with ginsenoside converting activity.</title>
        <authorList>
            <person name="Kim J.K."/>
            <person name="Kang M.S."/>
            <person name="Park S.C."/>
            <person name="Kim K.M."/>
            <person name="Choi K."/>
            <person name="Yoon M.H."/>
            <person name="Im W.T."/>
        </authorList>
    </citation>
    <scope>NUCLEOTIDE SEQUENCE [LARGE SCALE GENOMIC DNA]</scope>
    <source>
        <strain evidence="1 2">BS-11</strain>
    </source>
</reference>
<comment type="caution">
    <text evidence="1">The sequence shown here is derived from an EMBL/GenBank/DDBJ whole genome shotgun (WGS) entry which is preliminary data.</text>
</comment>
<evidence type="ECO:0000313" key="1">
    <source>
        <dbReference type="EMBL" id="TXC62322.1"/>
    </source>
</evidence>
<dbReference type="OrthoDB" id="5523615at2"/>
<proteinExistence type="predicted"/>
<dbReference type="Proteomes" id="UP000321249">
    <property type="component" value="Unassembled WGS sequence"/>
</dbReference>
<gene>
    <name evidence="1" type="ORF">FRZ32_00810</name>
</gene>
<protein>
    <recommendedName>
        <fullName evidence="3">DUF1570 domain-containing protein</fullName>
    </recommendedName>
</protein>